<dbReference type="Pfam" id="PF01477">
    <property type="entry name" value="PLAT"/>
    <property type="match status" value="1"/>
</dbReference>
<feature type="domain" description="PLAT" evidence="2">
    <location>
        <begin position="2"/>
        <end position="129"/>
    </location>
</feature>
<gene>
    <name evidence="3" type="ORF">EJB05_56087</name>
</gene>
<feature type="non-terminal residue" evidence="3">
    <location>
        <position position="1"/>
    </location>
</feature>
<dbReference type="Proteomes" id="UP000324897">
    <property type="component" value="Unassembled WGS sequence"/>
</dbReference>
<dbReference type="AlphaFoldDB" id="A0A5J9SH30"/>
<reference evidence="3 4" key="1">
    <citation type="journal article" date="2019" name="Sci. Rep.">
        <title>A high-quality genome of Eragrostis curvula grass provides insights into Poaceae evolution and supports new strategies to enhance forage quality.</title>
        <authorList>
            <person name="Carballo J."/>
            <person name="Santos B.A.C.M."/>
            <person name="Zappacosta D."/>
            <person name="Garbus I."/>
            <person name="Selva J.P."/>
            <person name="Gallo C.A."/>
            <person name="Diaz A."/>
            <person name="Albertini E."/>
            <person name="Caccamo M."/>
            <person name="Echenique V."/>
        </authorList>
    </citation>
    <scope>NUCLEOTIDE SEQUENCE [LARGE SCALE GENOMIC DNA]</scope>
    <source>
        <strain evidence="4">cv. Victoria</strain>
        <tissue evidence="3">Leaf</tissue>
    </source>
</reference>
<keyword evidence="4" id="KW-1185">Reference proteome</keyword>
<sequence length="137" mass="15213">MCDYEISVKTGDVDDAGTDSRISLIGSSNDGHGLEIQNLKSWGRRIDIDRDCFRRGNLDRFEGKGECLPSEPCKMLLRSDGTGAGPGWYVDYVKITQFDPDVSVIEHKFTVGEWLAIQEGYNLYASRDDCGHDAAMA</sequence>
<evidence type="ECO:0000313" key="4">
    <source>
        <dbReference type="Proteomes" id="UP000324897"/>
    </source>
</evidence>
<dbReference type="PROSITE" id="PS50095">
    <property type="entry name" value="PLAT"/>
    <property type="match status" value="1"/>
</dbReference>
<dbReference type="EMBL" id="RWGY01000830">
    <property type="protein sequence ID" value="TVT98590.1"/>
    <property type="molecule type" value="Genomic_DNA"/>
</dbReference>
<name>A0A5J9SH30_9POAL</name>
<dbReference type="InterPro" id="IPR001024">
    <property type="entry name" value="PLAT/LH2_dom"/>
</dbReference>
<dbReference type="InterPro" id="IPR036392">
    <property type="entry name" value="PLAT/LH2_dom_sf"/>
</dbReference>
<dbReference type="OrthoDB" id="655664at2759"/>
<evidence type="ECO:0000259" key="2">
    <source>
        <dbReference type="PROSITE" id="PS50095"/>
    </source>
</evidence>
<dbReference type="PANTHER" id="PTHR31718">
    <property type="entry name" value="PLAT DOMAIN-CONTAINING PROTEIN"/>
    <property type="match status" value="1"/>
</dbReference>
<dbReference type="SUPFAM" id="SSF49723">
    <property type="entry name" value="Lipase/lipooxygenase domain (PLAT/LH2 domain)"/>
    <property type="match status" value="1"/>
</dbReference>
<evidence type="ECO:0000256" key="1">
    <source>
        <dbReference type="PROSITE-ProRule" id="PRU00152"/>
    </source>
</evidence>
<comment type="caution">
    <text evidence="1">Lacks conserved residue(s) required for the propagation of feature annotation.</text>
</comment>
<organism evidence="3 4">
    <name type="scientific">Eragrostis curvula</name>
    <name type="common">weeping love grass</name>
    <dbReference type="NCBI Taxonomy" id="38414"/>
    <lineage>
        <taxon>Eukaryota</taxon>
        <taxon>Viridiplantae</taxon>
        <taxon>Streptophyta</taxon>
        <taxon>Embryophyta</taxon>
        <taxon>Tracheophyta</taxon>
        <taxon>Spermatophyta</taxon>
        <taxon>Magnoliopsida</taxon>
        <taxon>Liliopsida</taxon>
        <taxon>Poales</taxon>
        <taxon>Poaceae</taxon>
        <taxon>PACMAD clade</taxon>
        <taxon>Chloridoideae</taxon>
        <taxon>Eragrostideae</taxon>
        <taxon>Eragrostidinae</taxon>
        <taxon>Eragrostis</taxon>
    </lineage>
</organism>
<accession>A0A5J9SH30</accession>
<evidence type="ECO:0000313" key="3">
    <source>
        <dbReference type="EMBL" id="TVT98590.1"/>
    </source>
</evidence>
<dbReference type="PANTHER" id="PTHR31718:SF64">
    <property type="entry name" value="OS10G0361900 PROTEIN"/>
    <property type="match status" value="1"/>
</dbReference>
<proteinExistence type="predicted"/>
<dbReference type="Gene3D" id="2.60.60.20">
    <property type="entry name" value="PLAT/LH2 domain"/>
    <property type="match status" value="1"/>
</dbReference>
<protein>
    <recommendedName>
        <fullName evidence="2">PLAT domain-containing protein</fullName>
    </recommendedName>
</protein>
<dbReference type="Gramene" id="TVT98590">
    <property type="protein sequence ID" value="TVT98590"/>
    <property type="gene ID" value="EJB05_56087"/>
</dbReference>
<comment type="caution">
    <text evidence="3">The sequence shown here is derived from an EMBL/GenBank/DDBJ whole genome shotgun (WGS) entry which is preliminary data.</text>
</comment>